<dbReference type="EMBL" id="OQ198719">
    <property type="protein sequence ID" value="WEU69859.1"/>
    <property type="molecule type" value="Genomic_DNA"/>
</dbReference>
<dbReference type="SMART" id="SM00710">
    <property type="entry name" value="PbH1"/>
    <property type="match status" value="12"/>
</dbReference>
<dbReference type="InterPro" id="IPR012334">
    <property type="entry name" value="Pectin_lyas_fold"/>
</dbReference>
<dbReference type="Proteomes" id="UP001269161">
    <property type="component" value="Segment"/>
</dbReference>
<dbReference type="InterPro" id="IPR006626">
    <property type="entry name" value="PbH1"/>
</dbReference>
<accession>A0AAF0D550</accession>
<name>A0AAF0D550_9CAUD</name>
<dbReference type="GO" id="GO:0044423">
    <property type="term" value="C:virion component"/>
    <property type="evidence" value="ECO:0007669"/>
    <property type="project" value="UniProtKB-KW"/>
</dbReference>
<evidence type="ECO:0008006" key="5">
    <source>
        <dbReference type="Google" id="ProtNLM"/>
    </source>
</evidence>
<comment type="subcellular location">
    <subcellularLocation>
        <location evidence="1">Virion</location>
    </subcellularLocation>
</comment>
<keyword evidence="4" id="KW-1185">Reference proteome</keyword>
<protein>
    <recommendedName>
        <fullName evidence="5">Right handed beta helix domain-containing protein</fullName>
    </recommendedName>
</protein>
<proteinExistence type="predicted"/>
<dbReference type="GO" id="GO:0051701">
    <property type="term" value="P:biological process involved in interaction with host"/>
    <property type="evidence" value="ECO:0007669"/>
    <property type="project" value="UniProtKB-ARBA"/>
</dbReference>
<evidence type="ECO:0000256" key="1">
    <source>
        <dbReference type="ARBA" id="ARBA00004328"/>
    </source>
</evidence>
<dbReference type="InterPro" id="IPR011050">
    <property type="entry name" value="Pectin_lyase_fold/virulence"/>
</dbReference>
<keyword evidence="2" id="KW-0946">Virion</keyword>
<dbReference type="GO" id="GO:0019058">
    <property type="term" value="P:viral life cycle"/>
    <property type="evidence" value="ECO:0007669"/>
    <property type="project" value="UniProtKB-ARBA"/>
</dbReference>
<reference evidence="3" key="1">
    <citation type="submission" date="2023-01" db="EMBL/GenBank/DDBJ databases">
        <title>New crAssphage isolates infecting Bacteroides cellulosilyticus.</title>
        <authorList>
            <person name="Papudeshi B."/>
            <person name="Vega A.A."/>
            <person name="Souza C."/>
            <person name="Giles S.K."/>
            <person name="Mallawaarachchi V."/>
            <person name="Roach M.J."/>
            <person name="An M."/>
            <person name="Jacobson N."/>
            <person name="McNair K."/>
            <person name="Mora M.F."/>
            <person name="Pastrana K."/>
            <person name="Leigh C."/>
            <person name="Cram C."/>
            <person name="Plewa W.S."/>
            <person name="Grigson S.R."/>
            <person name="Bouras G.S."/>
            <person name="Decewicz P."/>
            <person name="Luque A."/>
            <person name="Droit L."/>
            <person name="Handley S."/>
            <person name="Segall A.M."/>
            <person name="Dinsdale E.A."/>
            <person name="Edwards R.A."/>
        </authorList>
    </citation>
    <scope>NUCLEOTIDE SEQUENCE</scope>
    <source>
        <strain evidence="3">Bc11</strain>
    </source>
</reference>
<dbReference type="Gene3D" id="2.160.20.10">
    <property type="entry name" value="Single-stranded right-handed beta-helix, Pectin lyase-like"/>
    <property type="match status" value="2"/>
</dbReference>
<dbReference type="SUPFAM" id="SSF51126">
    <property type="entry name" value="Pectin lyase-like"/>
    <property type="match status" value="2"/>
</dbReference>
<dbReference type="RefSeq" id="YP_011108621.1">
    <property type="nucleotide sequence ID" value="NC_091965.1"/>
</dbReference>
<organism evidence="3 4">
    <name type="scientific">Caudoviricetes sp. 'Rudgehvirus jaberico'</name>
    <dbReference type="NCBI Taxonomy" id="3028515"/>
    <lineage>
        <taxon>Viruses</taxon>
        <taxon>Duplodnaviria</taxon>
        <taxon>Heunggongvirae</taxon>
        <taxon>Uroviricota</taxon>
        <taxon>Caudoviricetes</taxon>
        <taxon>Crassvirales</taxon>
        <taxon>Intestiviridae</taxon>
        <taxon>Crudevirinae</taxon>
    </lineage>
</organism>
<evidence type="ECO:0000256" key="2">
    <source>
        <dbReference type="ARBA" id="ARBA00022844"/>
    </source>
</evidence>
<sequence length="1371" mass="151232">METNNRKQLVTQDNGNIEKIFPKNYMSNIVDEETGESLRIFLLKYNHIDLGYRSSKSSARLAVPIIMRRKGLYITYYLPNDIVITEFFNGNKTEVSDTNWVKDELWVKDVNELNVYDVKISDGSITLDKLSEEVMQLISSKGDITINNFPDNEDLELYTIYQDSNNKIDAIRFKDRDNSNGMAYKYLRKTKNMILSQSDFNQANTIYEIRYDFDLNGSTISIPDNCELKFIGGSLKNGTINFNNTLLNGNIKIKTNISGNIRNNEVNVLWFNVTGDGNADDRNAIQEVIDIVSESTTILFPKVSNFYNVIIAKGNGNTTIEQRANAVYSGSLYPLTINKNNITIVIRGIIKSTNILGNMFEVSGNNIVIIGEDGKLQGIGGTDNEGFLDTNTSDTTLQWHPCLIKINGDNCRINNLSFEDYPTHGIDCYGKALIVDSCLFIGGRIEHSTTGGTVLMGIRTNTGADSVIIKNNRFIANPKGGKCYSCIFPSGDKFIISNNICEKYHEHAVYAYGNYGSIIDNKFTDVDCIASDIQYFATYGIIKGNFSIGTEGFIQIMHGKGTIVEGNTVTNCRGGIIVRPYHTVDVDKLPSGLKLLNNFIELTVGTTGSCLSFYVLGTYDISDILISGNTFANGYYTQTSQVAASLLIGAGSSENNGIKFLRVENNVIRSGRGAVSWLKGIHNSIFKNNKFISESLNDVASAFSFAINANYVTNTIFEGNEFIDVKDTPTLARAIQLNTGTTNLSVIDNNIINYTSNIYLDYDTYTKLIYKRNNRRNYLPLAGTYDDKPNAYAQEYGAEYYDKDNQVPMWWSGVRWKDAEGCYIVLSKSDINTPNKIYKIRFNIDLGGTTLTLPANCTLDFQGGSFSNGTIVGSNTRFSGNIKLDTTLTFSGTYLLDTVNVDWFYTTRGSDASPYIQAALDFAKLIKASVTFGNKLTSGYIIKTTLNCDVPIIGNNARLSSTTVGVLNCKNECSIENLYIDFYPYQGASDVTDNKVIAINIGGETSTYNHYINNVTIDGFYYGIVMTNSWNLRCSNLRIIRTRIGIQAYGKCVNNSIVNANIDCKGTNSICIAFNDEVDHAASTYLSEGWTISNSILTSAQYGIFGVNMSNTFISNCIIDLCSKNAIKFSLNSLNIRIVDNYLACLANGIDVINFSGQNVLNNEDAGIIISNNTIKSYYSDSGSCNGINIGEGTYESIYILGNTISNLGGIGIVSLNGEITHINVSDNRFKINVGGYFYVLKATNKYIANNNAIDNYNNSGIKVANKMIIVADSAPTSNTKTWNAGDICLNSNASVGSIIGWFCATSGSPGTWFPIGTIEQYAGLKKQGTTAERPAMNQNYIGATYYDTTLKKVILWNGTTWTNVDGTALT</sequence>
<evidence type="ECO:0000313" key="4">
    <source>
        <dbReference type="Proteomes" id="UP001269161"/>
    </source>
</evidence>
<evidence type="ECO:0000313" key="3">
    <source>
        <dbReference type="EMBL" id="WEU69859.1"/>
    </source>
</evidence>